<dbReference type="RefSeq" id="WP_167206782.1">
    <property type="nucleotide sequence ID" value="NZ_JAASRO010000001.1"/>
</dbReference>
<feature type="transmembrane region" description="Helical" evidence="1">
    <location>
        <begin position="194"/>
        <end position="212"/>
    </location>
</feature>
<dbReference type="EMBL" id="JAASRO010000001">
    <property type="protein sequence ID" value="NIK57004.1"/>
    <property type="molecule type" value="Genomic_DNA"/>
</dbReference>
<keyword evidence="1" id="KW-0472">Membrane</keyword>
<dbReference type="AlphaFoldDB" id="A0A7X6A1B8"/>
<evidence type="ECO:0000313" key="3">
    <source>
        <dbReference type="Proteomes" id="UP000555407"/>
    </source>
</evidence>
<feature type="transmembrane region" description="Helical" evidence="1">
    <location>
        <begin position="80"/>
        <end position="105"/>
    </location>
</feature>
<accession>A0A7X6A1B8</accession>
<keyword evidence="1" id="KW-1133">Transmembrane helix</keyword>
<keyword evidence="3" id="KW-1185">Reference proteome</keyword>
<reference evidence="2 3" key="1">
    <citation type="submission" date="2020-03" db="EMBL/GenBank/DDBJ databases">
        <title>Sequencing the genomes of 1000 actinobacteria strains.</title>
        <authorList>
            <person name="Klenk H.-P."/>
        </authorList>
    </citation>
    <scope>NUCLEOTIDE SEQUENCE [LARGE SCALE GENOMIC DNA]</scope>
    <source>
        <strain evidence="2 3">DSM 45490</strain>
    </source>
</reference>
<keyword evidence="1" id="KW-0812">Transmembrane</keyword>
<sequence length="249" mass="26692">MDWARRRAGSLLGFGLVGGLVWATVVGLSMPSWFEPDTSCARKFVGAGDIRGIRTSWFPPSASCVYADQVRPYMSTARSVVLSVLGVLLLVMIVTGLILTVRRLLGDAGPSRTADGVDLRHRRRSHLIFGALDMGVAFVVLWFLSALVFVAGVPGGLVFVVVVLVGLSAFGTLLDRHMGPLPSTARDSRRRGTVAGLASLTVVVAATAGWSYLPYFELWVVLLSALTYAAVVALQWSRVSKANRVRCSG</sequence>
<feature type="transmembrane region" description="Helical" evidence="1">
    <location>
        <begin position="218"/>
        <end position="236"/>
    </location>
</feature>
<evidence type="ECO:0000313" key="2">
    <source>
        <dbReference type="EMBL" id="NIK57004.1"/>
    </source>
</evidence>
<feature type="transmembrane region" description="Helical" evidence="1">
    <location>
        <begin position="126"/>
        <end position="150"/>
    </location>
</feature>
<gene>
    <name evidence="2" type="ORF">BJY22_002721</name>
</gene>
<name>A0A7X6A1B8_9ACTN</name>
<evidence type="ECO:0000256" key="1">
    <source>
        <dbReference type="SAM" id="Phobius"/>
    </source>
</evidence>
<comment type="caution">
    <text evidence="2">The sequence shown here is derived from an EMBL/GenBank/DDBJ whole genome shotgun (WGS) entry which is preliminary data.</text>
</comment>
<feature type="transmembrane region" description="Helical" evidence="1">
    <location>
        <begin position="156"/>
        <end position="174"/>
    </location>
</feature>
<organism evidence="2 3">
    <name type="scientific">Kribbella shirazensis</name>
    <dbReference type="NCBI Taxonomy" id="1105143"/>
    <lineage>
        <taxon>Bacteria</taxon>
        <taxon>Bacillati</taxon>
        <taxon>Actinomycetota</taxon>
        <taxon>Actinomycetes</taxon>
        <taxon>Propionibacteriales</taxon>
        <taxon>Kribbellaceae</taxon>
        <taxon>Kribbella</taxon>
    </lineage>
</organism>
<protein>
    <submittedName>
        <fullName evidence="2">Uncharacterized protein</fullName>
    </submittedName>
</protein>
<proteinExistence type="predicted"/>
<dbReference type="Proteomes" id="UP000555407">
    <property type="component" value="Unassembled WGS sequence"/>
</dbReference>